<proteinExistence type="predicted"/>
<accession>A0AAE1BUY1</accession>
<protein>
    <submittedName>
        <fullName evidence="1">Uncharacterized protein</fullName>
    </submittedName>
</protein>
<name>A0AAE1BUY1_PETCI</name>
<dbReference type="AlphaFoldDB" id="A0AAE1BUY1"/>
<organism evidence="1 2">
    <name type="scientific">Petrolisthes cinctipes</name>
    <name type="common">Flat porcelain crab</name>
    <dbReference type="NCBI Taxonomy" id="88211"/>
    <lineage>
        <taxon>Eukaryota</taxon>
        <taxon>Metazoa</taxon>
        <taxon>Ecdysozoa</taxon>
        <taxon>Arthropoda</taxon>
        <taxon>Crustacea</taxon>
        <taxon>Multicrustacea</taxon>
        <taxon>Malacostraca</taxon>
        <taxon>Eumalacostraca</taxon>
        <taxon>Eucarida</taxon>
        <taxon>Decapoda</taxon>
        <taxon>Pleocyemata</taxon>
        <taxon>Anomura</taxon>
        <taxon>Galatheoidea</taxon>
        <taxon>Porcellanidae</taxon>
        <taxon>Petrolisthes</taxon>
    </lineage>
</organism>
<dbReference type="Proteomes" id="UP001286313">
    <property type="component" value="Unassembled WGS sequence"/>
</dbReference>
<comment type="caution">
    <text evidence="1">The sequence shown here is derived from an EMBL/GenBank/DDBJ whole genome shotgun (WGS) entry which is preliminary data.</text>
</comment>
<reference evidence="1" key="1">
    <citation type="submission" date="2023-10" db="EMBL/GenBank/DDBJ databases">
        <title>Genome assemblies of two species of porcelain crab, Petrolisthes cinctipes and Petrolisthes manimaculis (Anomura: Porcellanidae).</title>
        <authorList>
            <person name="Angst P."/>
        </authorList>
    </citation>
    <scope>NUCLEOTIDE SEQUENCE</scope>
    <source>
        <strain evidence="1">PB745_01</strain>
        <tissue evidence="1">Gill</tissue>
    </source>
</reference>
<keyword evidence="2" id="KW-1185">Reference proteome</keyword>
<sequence length="104" mass="11987">MALATQRLLKTTRSTFSETMNGPAIHMISMFVSAIMKDRVAGLMVQEPIQHRFPRAVLEEKVNEVLQNIQQVTTQHSSNHFYGPSQTEFKLYVRSMEDTQLIEF</sequence>
<evidence type="ECO:0000313" key="1">
    <source>
        <dbReference type="EMBL" id="KAK3856923.1"/>
    </source>
</evidence>
<gene>
    <name evidence="1" type="ORF">Pcinc_036796</name>
</gene>
<evidence type="ECO:0000313" key="2">
    <source>
        <dbReference type="Proteomes" id="UP001286313"/>
    </source>
</evidence>
<dbReference type="EMBL" id="JAWQEG010005750">
    <property type="protein sequence ID" value="KAK3856923.1"/>
    <property type="molecule type" value="Genomic_DNA"/>
</dbReference>